<dbReference type="GO" id="GO:0016491">
    <property type="term" value="F:oxidoreductase activity"/>
    <property type="evidence" value="ECO:0007669"/>
    <property type="project" value="UniProtKB-KW"/>
</dbReference>
<evidence type="ECO:0000256" key="1">
    <source>
        <dbReference type="ARBA" id="ARBA00006484"/>
    </source>
</evidence>
<keyword evidence="5" id="KW-1185">Reference proteome</keyword>
<dbReference type="EMBL" id="BEGY01000059">
    <property type="protein sequence ID" value="GAX80997.1"/>
    <property type="molecule type" value="Genomic_DNA"/>
</dbReference>
<dbReference type="AlphaFoldDB" id="A0A250XD33"/>
<comment type="caution">
    <text evidence="4">The sequence shown here is derived from an EMBL/GenBank/DDBJ whole genome shotgun (WGS) entry which is preliminary data.</text>
</comment>
<dbReference type="InterPro" id="IPR036291">
    <property type="entry name" value="NAD(P)-bd_dom_sf"/>
</dbReference>
<accession>A0A250XD33</accession>
<organism evidence="4 5">
    <name type="scientific">Chlamydomonas eustigma</name>
    <dbReference type="NCBI Taxonomy" id="1157962"/>
    <lineage>
        <taxon>Eukaryota</taxon>
        <taxon>Viridiplantae</taxon>
        <taxon>Chlorophyta</taxon>
        <taxon>core chlorophytes</taxon>
        <taxon>Chlorophyceae</taxon>
        <taxon>CS clade</taxon>
        <taxon>Chlamydomonadales</taxon>
        <taxon>Chlamydomonadaceae</taxon>
        <taxon>Chlamydomonas</taxon>
    </lineage>
</organism>
<evidence type="ECO:0000256" key="3">
    <source>
        <dbReference type="ARBA" id="ARBA00023002"/>
    </source>
</evidence>
<dbReference type="OrthoDB" id="191139at2759"/>
<sequence length="131" mass="14064">MSRNFGFRTTAADILVGLDLTGKTAVVTGGNAGLGFETCRELARAGTRIFLCCRSQKLGEIDVQNIRAEAPTADVILHFSDLSDLHQVQQSADALLSECPHIDMVICNAGIMALPDLQRTPQGFEMQSGVN</sequence>
<dbReference type="InterPro" id="IPR002347">
    <property type="entry name" value="SDR_fam"/>
</dbReference>
<comment type="similarity">
    <text evidence="1">Belongs to the short-chain dehydrogenases/reductases (SDR) family.</text>
</comment>
<dbReference type="PRINTS" id="PR00081">
    <property type="entry name" value="GDHRDH"/>
</dbReference>
<dbReference type="Proteomes" id="UP000232323">
    <property type="component" value="Unassembled WGS sequence"/>
</dbReference>
<dbReference type="Pfam" id="PF00106">
    <property type="entry name" value="adh_short"/>
    <property type="match status" value="1"/>
</dbReference>
<dbReference type="SUPFAM" id="SSF51735">
    <property type="entry name" value="NAD(P)-binding Rossmann-fold domains"/>
    <property type="match status" value="1"/>
</dbReference>
<evidence type="ECO:0000256" key="2">
    <source>
        <dbReference type="ARBA" id="ARBA00022857"/>
    </source>
</evidence>
<dbReference type="PANTHER" id="PTHR24320:SF282">
    <property type="entry name" value="WW DOMAIN-CONTAINING OXIDOREDUCTASE"/>
    <property type="match status" value="1"/>
</dbReference>
<dbReference type="Gene3D" id="3.40.50.720">
    <property type="entry name" value="NAD(P)-binding Rossmann-like Domain"/>
    <property type="match status" value="1"/>
</dbReference>
<gene>
    <name evidence="4" type="ORF">CEUSTIGMA_g8432.t1</name>
</gene>
<evidence type="ECO:0008006" key="6">
    <source>
        <dbReference type="Google" id="ProtNLM"/>
    </source>
</evidence>
<proteinExistence type="inferred from homology"/>
<keyword evidence="3" id="KW-0560">Oxidoreductase</keyword>
<reference evidence="4 5" key="1">
    <citation type="submission" date="2017-08" db="EMBL/GenBank/DDBJ databases">
        <title>Acidophilic green algal genome provides insights into adaptation to an acidic environment.</title>
        <authorList>
            <person name="Hirooka S."/>
            <person name="Hirose Y."/>
            <person name="Kanesaki Y."/>
            <person name="Higuchi S."/>
            <person name="Fujiwara T."/>
            <person name="Onuma R."/>
            <person name="Era A."/>
            <person name="Ohbayashi R."/>
            <person name="Uzuka A."/>
            <person name="Nozaki H."/>
            <person name="Yoshikawa H."/>
            <person name="Miyagishima S.Y."/>
        </authorList>
    </citation>
    <scope>NUCLEOTIDE SEQUENCE [LARGE SCALE GENOMIC DNA]</scope>
    <source>
        <strain evidence="4 5">NIES-2499</strain>
    </source>
</reference>
<dbReference type="STRING" id="1157962.A0A250XD33"/>
<name>A0A250XD33_9CHLO</name>
<keyword evidence="2" id="KW-0521">NADP</keyword>
<evidence type="ECO:0000313" key="5">
    <source>
        <dbReference type="Proteomes" id="UP000232323"/>
    </source>
</evidence>
<evidence type="ECO:0000313" key="4">
    <source>
        <dbReference type="EMBL" id="GAX80997.1"/>
    </source>
</evidence>
<dbReference type="PANTHER" id="PTHR24320">
    <property type="entry name" value="RETINOL DEHYDROGENASE"/>
    <property type="match status" value="1"/>
</dbReference>
<protein>
    <recommendedName>
        <fullName evidence="6">Ketoreductase (KR) domain-containing protein</fullName>
    </recommendedName>
</protein>